<dbReference type="PANTHER" id="PTHR43097">
    <property type="entry name" value="GLUTAMINE-TRNA LIGASE"/>
    <property type="match status" value="1"/>
</dbReference>
<evidence type="ECO:0000256" key="6">
    <source>
        <dbReference type="ARBA" id="ARBA00022598"/>
    </source>
</evidence>
<dbReference type="FunFam" id="1.10.1160.10:FF:000001">
    <property type="entry name" value="Glutamine--tRNA ligase"/>
    <property type="match status" value="1"/>
</dbReference>
<keyword evidence="5" id="KW-0597">Phosphoprotein</keyword>
<gene>
    <name evidence="16" type="ORF">PSFLO_07095</name>
</gene>
<dbReference type="InterPro" id="IPR050132">
    <property type="entry name" value="Gln/Glu-tRNA_Ligase"/>
</dbReference>
<name>A0A5C3FAZ5_9BASI</name>
<feature type="domain" description="GST C-terminal" evidence="15">
    <location>
        <begin position="64"/>
        <end position="183"/>
    </location>
</feature>
<dbReference type="PROSITE" id="PS00178">
    <property type="entry name" value="AA_TRNA_LIGASE_I"/>
    <property type="match status" value="1"/>
</dbReference>
<dbReference type="SUPFAM" id="SSF52374">
    <property type="entry name" value="Nucleotidylyl transferase"/>
    <property type="match status" value="1"/>
</dbReference>
<keyword evidence="8 13" id="KW-0067">ATP-binding</keyword>
<dbReference type="Pfam" id="PF00749">
    <property type="entry name" value="tRNA-synt_1c"/>
    <property type="match status" value="1"/>
</dbReference>
<comment type="similarity">
    <text evidence="2">Belongs to the class-I aminoacyl-tRNA synthetase family. Glutamate--tRNA ligase type 2 subfamily.</text>
</comment>
<feature type="region of interest" description="Disordered" evidence="14">
    <location>
        <begin position="705"/>
        <end position="724"/>
    </location>
</feature>
<dbReference type="GO" id="GO:0005524">
    <property type="term" value="F:ATP binding"/>
    <property type="evidence" value="ECO:0007669"/>
    <property type="project" value="UniProtKB-KW"/>
</dbReference>
<dbReference type="Gene3D" id="3.40.30.70">
    <property type="match status" value="1"/>
</dbReference>
<sequence length="841" mass="93137">MSSAPPVLKLDPSAKVAPLAPLAVAKLISSANAQPVQIDFEEGVPPHLVLANGQKVDGYLNIIRELASAYAHQGLSGKDKDQSAQVDLFISQGDNLALASFQAATAIADNLDQHLALRTFLVGHSVTAADLAVWSGIRASSPVIGLVKQGLHAHLKRWFEHVDSLPATSDALVALADAKANKFKGKKTAAGFDLFLKDAKEGQVVTRFPPEPSGYLHVGHAKAAILNQYFARQYKGRLIIRFDDTNPSKEKTEFEESIIEDLALLGIKGDVTTHTSDYFDTLYQYAVQLIQEGKAYADDTLQEEMRAQRMDGIASRRRDATVEENLTRFAEMSTGSQEGRRWCLRAKMSVDDPNKALRDPVIYRCNADVSHHRTGDKWKVYPTYDFACPVVDSIEGVTHALRTNEYRDRNPQYQWMLDALKLRKVEIWDFGRLNFVYTLLSKRKLQWFVDNGHVSGWDDPRFPTVRGIRRRGMTIETIQEFILAQGPSQQIINMEWDNIWTINKRLIDPVVPRYVALDKHGLVKCTVAGAPGLEERPMPRHKKNPELGEKTTVFDNVIYIEQEDAKSFADNEEVTMMDWGNVFVRSKKVGADGLIESMDMDANLGGDFKKTKKKVTWLAQSATRPFVEVSLLDFDYLITKKKLEEDDKFEDFITPQSEFRTEAVAAFNVSELAEGAQIQFERKGYYVLDKVQGKDGKREFIKIPDGRQASSASKAAPDEDTEKKKAAAAAARAEKAAAKAKKEAEKAKKRQQKALERGDGVDYVAGAVQAGVASGVAAAAGGVAAVAKMVDGQASSSSSSSSEQKAAAGASAKTPMYDYPKVVEYDDMPTKTPMYHMDRIV</sequence>
<evidence type="ECO:0000256" key="12">
    <source>
        <dbReference type="ARBA" id="ARBA00048351"/>
    </source>
</evidence>
<comment type="catalytic activity">
    <reaction evidence="12">
        <text>tRNA(Glu) + L-glutamate + ATP = L-glutamyl-tRNA(Glu) + AMP + diphosphate</text>
        <dbReference type="Rhea" id="RHEA:23540"/>
        <dbReference type="Rhea" id="RHEA-COMP:9663"/>
        <dbReference type="Rhea" id="RHEA-COMP:9680"/>
        <dbReference type="ChEBI" id="CHEBI:29985"/>
        <dbReference type="ChEBI" id="CHEBI:30616"/>
        <dbReference type="ChEBI" id="CHEBI:33019"/>
        <dbReference type="ChEBI" id="CHEBI:78442"/>
        <dbReference type="ChEBI" id="CHEBI:78520"/>
        <dbReference type="ChEBI" id="CHEBI:456215"/>
        <dbReference type="EC" id="6.1.1.17"/>
    </reaction>
</comment>
<keyword evidence="6 13" id="KW-0436">Ligase</keyword>
<evidence type="ECO:0000313" key="17">
    <source>
        <dbReference type="Proteomes" id="UP000323386"/>
    </source>
</evidence>
<protein>
    <recommendedName>
        <fullName evidence="3">glutamate--tRNA ligase</fullName>
        <ecNumber evidence="3">6.1.1.17</ecNumber>
    </recommendedName>
    <alternativeName>
        <fullName evidence="11">Glutamyl-tRNA synthetase</fullName>
    </alternativeName>
</protein>
<evidence type="ECO:0000256" key="9">
    <source>
        <dbReference type="ARBA" id="ARBA00022917"/>
    </source>
</evidence>
<keyword evidence="7 13" id="KW-0547">Nucleotide-binding</keyword>
<dbReference type="InterPro" id="IPR011035">
    <property type="entry name" value="Ribosomal_bL25/Gln-tRNA_synth"/>
</dbReference>
<evidence type="ECO:0000256" key="4">
    <source>
        <dbReference type="ARBA" id="ARBA00022490"/>
    </source>
</evidence>
<dbReference type="GO" id="GO:0005829">
    <property type="term" value="C:cytosol"/>
    <property type="evidence" value="ECO:0007669"/>
    <property type="project" value="TreeGrafter"/>
</dbReference>
<dbReference type="Pfam" id="PF20974">
    <property type="entry name" value="tRNA-synt_1c_C2"/>
    <property type="match status" value="1"/>
</dbReference>
<dbReference type="CDD" id="cd00807">
    <property type="entry name" value="GlnRS_core"/>
    <property type="match status" value="1"/>
</dbReference>
<dbReference type="GO" id="GO:0006424">
    <property type="term" value="P:glutamyl-tRNA aminoacylation"/>
    <property type="evidence" value="ECO:0007669"/>
    <property type="project" value="InterPro"/>
</dbReference>
<evidence type="ECO:0000313" key="16">
    <source>
        <dbReference type="EMBL" id="SPO41613.1"/>
    </source>
</evidence>
<dbReference type="GO" id="GO:0010494">
    <property type="term" value="C:cytoplasmic stress granule"/>
    <property type="evidence" value="ECO:0007669"/>
    <property type="project" value="UniProtKB-ARBA"/>
</dbReference>
<evidence type="ECO:0000256" key="7">
    <source>
        <dbReference type="ARBA" id="ARBA00022741"/>
    </source>
</evidence>
<dbReference type="GO" id="GO:0017102">
    <property type="term" value="C:methionyl glutamyl tRNA synthetase complex"/>
    <property type="evidence" value="ECO:0007669"/>
    <property type="project" value="UniProtKB-ARBA"/>
</dbReference>
<proteinExistence type="inferred from homology"/>
<dbReference type="OrthoDB" id="10250478at2759"/>
<comment type="subcellular location">
    <subcellularLocation>
        <location evidence="1">Cytoplasm</location>
    </subcellularLocation>
</comment>
<dbReference type="InterPro" id="IPR049437">
    <property type="entry name" value="tRNA-synt_1c_C2"/>
</dbReference>
<evidence type="ECO:0000256" key="8">
    <source>
        <dbReference type="ARBA" id="ARBA00022840"/>
    </source>
</evidence>
<dbReference type="InterPro" id="IPR014729">
    <property type="entry name" value="Rossmann-like_a/b/a_fold"/>
</dbReference>
<dbReference type="FunFam" id="3.40.50.620:FF:000070">
    <property type="entry name" value="Bifunctional glutamate/proline--tRNA ligase"/>
    <property type="match status" value="1"/>
</dbReference>
<keyword evidence="4" id="KW-0963">Cytoplasm</keyword>
<dbReference type="InterPro" id="IPR004526">
    <property type="entry name" value="Glu-tRNA-synth_arc/euk"/>
</dbReference>
<evidence type="ECO:0000256" key="1">
    <source>
        <dbReference type="ARBA" id="ARBA00004496"/>
    </source>
</evidence>
<dbReference type="PROSITE" id="PS50405">
    <property type="entry name" value="GST_CTER"/>
    <property type="match status" value="1"/>
</dbReference>
<dbReference type="InterPro" id="IPR020056">
    <property type="entry name" value="Rbsml_bL25/Gln-tRNA_synth_N"/>
</dbReference>
<evidence type="ECO:0000256" key="10">
    <source>
        <dbReference type="ARBA" id="ARBA00023146"/>
    </source>
</evidence>
<evidence type="ECO:0000256" key="14">
    <source>
        <dbReference type="SAM" id="MobiDB-lite"/>
    </source>
</evidence>
<dbReference type="AlphaFoldDB" id="A0A5C3FAZ5"/>
<feature type="region of interest" description="Disordered" evidence="14">
    <location>
        <begin position="790"/>
        <end position="813"/>
    </location>
</feature>
<dbReference type="Proteomes" id="UP000323386">
    <property type="component" value="Unassembled WGS sequence"/>
</dbReference>
<evidence type="ECO:0000256" key="2">
    <source>
        <dbReference type="ARBA" id="ARBA00008927"/>
    </source>
</evidence>
<dbReference type="InterPro" id="IPR020059">
    <property type="entry name" value="Glu/Gln-tRNA-synth_Ib_codon-bd"/>
</dbReference>
<dbReference type="PANTHER" id="PTHR43097:SF5">
    <property type="entry name" value="GLUTAMATE--TRNA LIGASE"/>
    <property type="match status" value="1"/>
</dbReference>
<dbReference type="Pfam" id="PF03950">
    <property type="entry name" value="tRNA-synt_1c_C"/>
    <property type="match status" value="1"/>
</dbReference>
<dbReference type="PRINTS" id="PR00987">
    <property type="entry name" value="TRNASYNTHGLU"/>
</dbReference>
<organism evidence="16 17">
    <name type="scientific">Pseudozyma flocculosa</name>
    <dbReference type="NCBI Taxonomy" id="84751"/>
    <lineage>
        <taxon>Eukaryota</taxon>
        <taxon>Fungi</taxon>
        <taxon>Dikarya</taxon>
        <taxon>Basidiomycota</taxon>
        <taxon>Ustilaginomycotina</taxon>
        <taxon>Ustilaginomycetes</taxon>
        <taxon>Ustilaginales</taxon>
        <taxon>Ustilaginaceae</taxon>
        <taxon>Pseudozyma</taxon>
    </lineage>
</organism>
<dbReference type="InterPro" id="IPR000924">
    <property type="entry name" value="Glu/Gln-tRNA-synth"/>
</dbReference>
<dbReference type="FunFam" id="2.40.240.10:FF:000004">
    <property type="entry name" value="Glutamyl-tRNA synthetase, cytoplasmic"/>
    <property type="match status" value="1"/>
</dbReference>
<evidence type="ECO:0000256" key="3">
    <source>
        <dbReference type="ARBA" id="ARBA00012835"/>
    </source>
</evidence>
<dbReference type="InterPro" id="IPR020058">
    <property type="entry name" value="Glu/Gln-tRNA-synth_Ib_cat-dom"/>
</dbReference>
<evidence type="ECO:0000256" key="5">
    <source>
        <dbReference type="ARBA" id="ARBA00022553"/>
    </source>
</evidence>
<dbReference type="GO" id="GO:0004818">
    <property type="term" value="F:glutamate-tRNA ligase activity"/>
    <property type="evidence" value="ECO:0007669"/>
    <property type="project" value="UniProtKB-EC"/>
</dbReference>
<dbReference type="SUPFAM" id="SSF50715">
    <property type="entry name" value="Ribosomal protein L25-like"/>
    <property type="match status" value="1"/>
</dbReference>
<dbReference type="Gene3D" id="2.40.240.10">
    <property type="entry name" value="Ribosomal Protein L25, Chain P"/>
    <property type="match status" value="2"/>
</dbReference>
<accession>A0A5C3FAZ5</accession>
<evidence type="ECO:0000259" key="15">
    <source>
        <dbReference type="PROSITE" id="PS50405"/>
    </source>
</evidence>
<dbReference type="InterPro" id="IPR036282">
    <property type="entry name" value="Glutathione-S-Trfase_C_sf"/>
</dbReference>
<keyword evidence="17" id="KW-1185">Reference proteome</keyword>
<keyword evidence="10 13" id="KW-0030">Aminoacyl-tRNA synthetase</keyword>
<dbReference type="EMBL" id="OOIP01000029">
    <property type="protein sequence ID" value="SPO41613.1"/>
    <property type="molecule type" value="Genomic_DNA"/>
</dbReference>
<evidence type="ECO:0000256" key="13">
    <source>
        <dbReference type="RuleBase" id="RU363037"/>
    </source>
</evidence>
<dbReference type="Gene3D" id="3.40.50.620">
    <property type="entry name" value="HUPs"/>
    <property type="match status" value="1"/>
</dbReference>
<dbReference type="FunFam" id="3.90.800.10:FF:000001">
    <property type="entry name" value="Glutamine--tRNA ligase"/>
    <property type="match status" value="1"/>
</dbReference>
<dbReference type="InterPro" id="IPR010987">
    <property type="entry name" value="Glutathione-S-Trfase_C-like"/>
</dbReference>
<keyword evidence="9 13" id="KW-0648">Protein biosynthesis</keyword>
<reference evidence="16 17" key="1">
    <citation type="submission" date="2018-03" db="EMBL/GenBank/DDBJ databases">
        <authorList>
            <person name="Guldener U."/>
        </authorList>
    </citation>
    <scope>NUCLEOTIDE SEQUENCE [LARGE SCALE GENOMIC DNA]</scope>
    <source>
        <strain evidence="16 17">DAOM196992</strain>
    </source>
</reference>
<dbReference type="EC" id="6.1.1.17" evidence="3"/>
<dbReference type="NCBIfam" id="TIGR00463">
    <property type="entry name" value="gltX_arch"/>
    <property type="match status" value="1"/>
</dbReference>
<dbReference type="Gene3D" id="1.20.1050.10">
    <property type="match status" value="1"/>
</dbReference>
<dbReference type="InterPro" id="IPR001412">
    <property type="entry name" value="aa-tRNA-synth_I_CS"/>
</dbReference>
<dbReference type="SUPFAM" id="SSF47616">
    <property type="entry name" value="GST C-terminal domain-like"/>
    <property type="match status" value="1"/>
</dbReference>
<dbReference type="HAMAP" id="MF_02076">
    <property type="entry name" value="Glu_tRNA_synth_type2"/>
    <property type="match status" value="1"/>
</dbReference>
<evidence type="ECO:0000256" key="11">
    <source>
        <dbReference type="ARBA" id="ARBA00030865"/>
    </source>
</evidence>